<gene>
    <name evidence="3" type="ORF">TW72_02670</name>
</gene>
<keyword evidence="3" id="KW-0808">Transferase</keyword>
<dbReference type="OrthoDB" id="9804286at2"/>
<dbReference type="AlphaFoldDB" id="A0A0F4PS17"/>
<dbReference type="SUPFAM" id="SSF69572">
    <property type="entry name" value="Activating enzymes of the ubiquitin-like proteins"/>
    <property type="match status" value="1"/>
</dbReference>
<dbReference type="Gene3D" id="3.40.50.720">
    <property type="entry name" value="NAD(P)-binding Rossmann-like Domain"/>
    <property type="match status" value="1"/>
</dbReference>
<dbReference type="PANTHER" id="PTHR10953">
    <property type="entry name" value="UBIQUITIN-ACTIVATING ENZYME E1"/>
    <property type="match status" value="1"/>
</dbReference>
<comment type="similarity">
    <text evidence="1">Belongs to the HesA/MoeB/ThiF family.</text>
</comment>
<dbReference type="InterPro" id="IPR035985">
    <property type="entry name" value="Ubiquitin-activating_enz"/>
</dbReference>
<proteinExistence type="inferred from homology"/>
<evidence type="ECO:0000259" key="2">
    <source>
        <dbReference type="Pfam" id="PF00899"/>
    </source>
</evidence>
<protein>
    <submittedName>
        <fullName evidence="3">Molybdopterin-synthase adenylyltransferase</fullName>
    </submittedName>
</protein>
<reference evidence="3 4" key="1">
    <citation type="journal article" date="2015" name="BMC Genomics">
        <title>Genome mining reveals unlocked bioactive potential of marine Gram-negative bacteria.</title>
        <authorList>
            <person name="Machado H."/>
            <person name="Sonnenschein E.C."/>
            <person name="Melchiorsen J."/>
            <person name="Gram L."/>
        </authorList>
    </citation>
    <scope>NUCLEOTIDE SEQUENCE [LARGE SCALE GENOMIC DNA]</scope>
    <source>
        <strain evidence="3 4">S3137</strain>
    </source>
</reference>
<sequence length="251" mass="26672">MNSDALSNKERIRYARQLLLDDVGEAGQLRLKQATVLVVGCGGLGSPALLYLAASGVGKVRFMDDDEVELSNLQRQILFKLNHLGQAKTKAANKVLASLNSDITLEPLCQRASAHTLSTALSGCDLVLDCSDNFATRYLLNKTCKEAQVPLISGAAVGHQGHLALFDFGDSTSPCYACLFPPHSDNPTANCATLGVISPLLGIVGAQQAMLAINYLLKGNGAAVLHCVDGETLRHRAIQLQKDPQCPCCGQ</sequence>
<dbReference type="GO" id="GO:0008641">
    <property type="term" value="F:ubiquitin-like modifier activating enzyme activity"/>
    <property type="evidence" value="ECO:0007669"/>
    <property type="project" value="InterPro"/>
</dbReference>
<feature type="domain" description="THIF-type NAD/FAD binding fold" evidence="2">
    <location>
        <begin position="14"/>
        <end position="248"/>
    </location>
</feature>
<dbReference type="CDD" id="cd00757">
    <property type="entry name" value="ThiF_MoeB_HesA_family"/>
    <property type="match status" value="1"/>
</dbReference>
<evidence type="ECO:0000256" key="1">
    <source>
        <dbReference type="ARBA" id="ARBA00009919"/>
    </source>
</evidence>
<dbReference type="RefSeq" id="WP_045979249.1">
    <property type="nucleotide sequence ID" value="NZ_JXXY01000006.1"/>
</dbReference>
<dbReference type="InterPro" id="IPR000594">
    <property type="entry name" value="ThiF_NAD_FAD-bd"/>
</dbReference>
<dbReference type="Proteomes" id="UP000033664">
    <property type="component" value="Unassembled WGS sequence"/>
</dbReference>
<evidence type="ECO:0000313" key="3">
    <source>
        <dbReference type="EMBL" id="KJZ01865.1"/>
    </source>
</evidence>
<dbReference type="PATRIC" id="fig|151081.8.peg.1711"/>
<name>A0A0F4PS17_9GAMM</name>
<dbReference type="EMBL" id="JXXZ01000002">
    <property type="protein sequence ID" value="KJZ01865.1"/>
    <property type="molecule type" value="Genomic_DNA"/>
</dbReference>
<organism evidence="3 4">
    <name type="scientific">Pseudoalteromonas ruthenica</name>
    <dbReference type="NCBI Taxonomy" id="151081"/>
    <lineage>
        <taxon>Bacteria</taxon>
        <taxon>Pseudomonadati</taxon>
        <taxon>Pseudomonadota</taxon>
        <taxon>Gammaproteobacteria</taxon>
        <taxon>Alteromonadales</taxon>
        <taxon>Pseudoalteromonadaceae</taxon>
        <taxon>Pseudoalteromonas</taxon>
    </lineage>
</organism>
<dbReference type="Pfam" id="PF00899">
    <property type="entry name" value="ThiF"/>
    <property type="match status" value="1"/>
</dbReference>
<accession>A0A0F4PS17</accession>
<dbReference type="GO" id="GO:0008146">
    <property type="term" value="F:sulfotransferase activity"/>
    <property type="evidence" value="ECO:0007669"/>
    <property type="project" value="TreeGrafter"/>
</dbReference>
<dbReference type="eggNOG" id="COG0476">
    <property type="taxonomic scope" value="Bacteria"/>
</dbReference>
<keyword evidence="3" id="KW-0548">Nucleotidyltransferase</keyword>
<dbReference type="GO" id="GO:0005829">
    <property type="term" value="C:cytosol"/>
    <property type="evidence" value="ECO:0007669"/>
    <property type="project" value="TreeGrafter"/>
</dbReference>
<dbReference type="GeneID" id="58227389"/>
<evidence type="ECO:0000313" key="4">
    <source>
        <dbReference type="Proteomes" id="UP000033664"/>
    </source>
</evidence>
<comment type="caution">
    <text evidence="3">The sequence shown here is derived from an EMBL/GenBank/DDBJ whole genome shotgun (WGS) entry which is preliminary data.</text>
</comment>
<dbReference type="GO" id="GO:0004792">
    <property type="term" value="F:thiosulfate-cyanide sulfurtransferase activity"/>
    <property type="evidence" value="ECO:0007669"/>
    <property type="project" value="TreeGrafter"/>
</dbReference>
<dbReference type="GO" id="GO:0016779">
    <property type="term" value="F:nucleotidyltransferase activity"/>
    <property type="evidence" value="ECO:0007669"/>
    <property type="project" value="UniProtKB-KW"/>
</dbReference>
<dbReference type="InterPro" id="IPR045886">
    <property type="entry name" value="ThiF/MoeB/HesA"/>
</dbReference>
<dbReference type="FunFam" id="3.40.50.720:FF:000080">
    <property type="entry name" value="Thiazole biosynthesis adenylyltransferase ThiF"/>
    <property type="match status" value="1"/>
</dbReference>
<dbReference type="PANTHER" id="PTHR10953:SF240">
    <property type="entry name" value="SULFUR CARRIER PROTEIN THIS ADENYLYLTRANSFERASE"/>
    <property type="match status" value="1"/>
</dbReference>
<keyword evidence="4" id="KW-1185">Reference proteome</keyword>